<dbReference type="CDD" id="cd04645">
    <property type="entry name" value="LbH_gamma_CA_like"/>
    <property type="match status" value="1"/>
</dbReference>
<dbReference type="RefSeq" id="WP_111396987.1">
    <property type="nucleotide sequence ID" value="NZ_QKYU01000004.1"/>
</dbReference>
<comment type="caution">
    <text evidence="1">The sequence shown here is derived from an EMBL/GenBank/DDBJ whole genome shotgun (WGS) entry which is preliminary data.</text>
</comment>
<sequence>MPAYALEDHIPTLPADYWIAPDAHVIGRVRLGHEVGVWFGAVIRGDNEPIVIGDRTNIQEGAMLHVDAGFPMVIGADCTIGHHAILHGCTVGEGSLIGMGATVLNGARIGRGCLVGANALVTEGKEFPDGSLIVGAPAKAVRVLSEEAQAGLLRSAASYVKNWRRFAAGLRQL</sequence>
<keyword evidence="1" id="KW-0808">Transferase</keyword>
<name>A0A2W7IMV0_9PROT</name>
<dbReference type="PANTHER" id="PTHR13061">
    <property type="entry name" value="DYNACTIN SUBUNIT P25"/>
    <property type="match status" value="1"/>
</dbReference>
<dbReference type="InterPro" id="IPR001451">
    <property type="entry name" value="Hexapep"/>
</dbReference>
<evidence type="ECO:0000313" key="1">
    <source>
        <dbReference type="EMBL" id="PZW48651.1"/>
    </source>
</evidence>
<dbReference type="EMBL" id="QKYU01000004">
    <property type="protein sequence ID" value="PZW48651.1"/>
    <property type="molecule type" value="Genomic_DNA"/>
</dbReference>
<dbReference type="Pfam" id="PF00132">
    <property type="entry name" value="Hexapep"/>
    <property type="match status" value="1"/>
</dbReference>
<organism evidence="1 2">
    <name type="scientific">Humitalea rosea</name>
    <dbReference type="NCBI Taxonomy" id="990373"/>
    <lineage>
        <taxon>Bacteria</taxon>
        <taxon>Pseudomonadati</taxon>
        <taxon>Pseudomonadota</taxon>
        <taxon>Alphaproteobacteria</taxon>
        <taxon>Acetobacterales</taxon>
        <taxon>Roseomonadaceae</taxon>
        <taxon>Humitalea</taxon>
    </lineage>
</organism>
<dbReference type="InterPro" id="IPR047324">
    <property type="entry name" value="LbH_gamma_CA-like"/>
</dbReference>
<dbReference type="Gene3D" id="2.160.10.10">
    <property type="entry name" value="Hexapeptide repeat proteins"/>
    <property type="match status" value="1"/>
</dbReference>
<reference evidence="1 2" key="1">
    <citation type="submission" date="2018-06" db="EMBL/GenBank/DDBJ databases">
        <title>Genomic Encyclopedia of Archaeal and Bacterial Type Strains, Phase II (KMG-II): from individual species to whole genera.</title>
        <authorList>
            <person name="Goeker M."/>
        </authorList>
    </citation>
    <scope>NUCLEOTIDE SEQUENCE [LARGE SCALE GENOMIC DNA]</scope>
    <source>
        <strain evidence="1 2">DSM 24525</strain>
    </source>
</reference>
<protein>
    <submittedName>
        <fullName evidence="1">Carbonic anhydrase/acetyltransferase-like protein (Isoleucine patch superfamily)</fullName>
    </submittedName>
</protein>
<proteinExistence type="predicted"/>
<gene>
    <name evidence="1" type="ORF">C8P66_10465</name>
</gene>
<dbReference type="PANTHER" id="PTHR13061:SF29">
    <property type="entry name" value="GAMMA CARBONIC ANHYDRASE-LIKE 1, MITOCHONDRIAL-RELATED"/>
    <property type="match status" value="1"/>
</dbReference>
<evidence type="ECO:0000313" key="2">
    <source>
        <dbReference type="Proteomes" id="UP000249688"/>
    </source>
</evidence>
<dbReference type="AlphaFoldDB" id="A0A2W7IMV0"/>
<dbReference type="InterPro" id="IPR050484">
    <property type="entry name" value="Transf_Hexapept/Carb_Anhydrase"/>
</dbReference>
<dbReference type="Proteomes" id="UP000249688">
    <property type="component" value="Unassembled WGS sequence"/>
</dbReference>
<accession>A0A2W7IMV0</accession>
<dbReference type="SUPFAM" id="SSF51161">
    <property type="entry name" value="Trimeric LpxA-like enzymes"/>
    <property type="match status" value="1"/>
</dbReference>
<dbReference type="GO" id="GO:0016740">
    <property type="term" value="F:transferase activity"/>
    <property type="evidence" value="ECO:0007669"/>
    <property type="project" value="UniProtKB-KW"/>
</dbReference>
<keyword evidence="2" id="KW-1185">Reference proteome</keyword>
<dbReference type="InterPro" id="IPR011004">
    <property type="entry name" value="Trimer_LpxA-like_sf"/>
</dbReference>
<dbReference type="OrthoDB" id="9803036at2"/>